<dbReference type="EMBL" id="OW152836">
    <property type="protein sequence ID" value="CAH2057394.1"/>
    <property type="molecule type" value="Genomic_DNA"/>
</dbReference>
<keyword evidence="3" id="KW-1185">Reference proteome</keyword>
<feature type="region of interest" description="Disordered" evidence="1">
    <location>
        <begin position="1"/>
        <end position="23"/>
    </location>
</feature>
<reference evidence="2" key="1">
    <citation type="submission" date="2022-03" db="EMBL/GenBank/DDBJ databases">
        <authorList>
            <person name="Martin H S."/>
        </authorList>
    </citation>
    <scope>NUCLEOTIDE SEQUENCE</scope>
</reference>
<gene>
    <name evidence="2" type="ORF">IPOD504_LOCUS10210</name>
</gene>
<evidence type="ECO:0000256" key="1">
    <source>
        <dbReference type="SAM" id="MobiDB-lite"/>
    </source>
</evidence>
<evidence type="ECO:0000313" key="2">
    <source>
        <dbReference type="EMBL" id="CAH2057394.1"/>
    </source>
</evidence>
<proteinExistence type="predicted"/>
<name>A0ABN8IJW3_9NEOP</name>
<accession>A0ABN8IJW3</accession>
<organism evidence="2 3">
    <name type="scientific">Iphiclides podalirius</name>
    <name type="common">scarce swallowtail</name>
    <dbReference type="NCBI Taxonomy" id="110791"/>
    <lineage>
        <taxon>Eukaryota</taxon>
        <taxon>Metazoa</taxon>
        <taxon>Ecdysozoa</taxon>
        <taxon>Arthropoda</taxon>
        <taxon>Hexapoda</taxon>
        <taxon>Insecta</taxon>
        <taxon>Pterygota</taxon>
        <taxon>Neoptera</taxon>
        <taxon>Endopterygota</taxon>
        <taxon>Lepidoptera</taxon>
        <taxon>Glossata</taxon>
        <taxon>Ditrysia</taxon>
        <taxon>Papilionoidea</taxon>
        <taxon>Papilionidae</taxon>
        <taxon>Papilioninae</taxon>
        <taxon>Iphiclides</taxon>
    </lineage>
</organism>
<feature type="compositionally biased region" description="Acidic residues" evidence="1">
    <location>
        <begin position="7"/>
        <end position="16"/>
    </location>
</feature>
<evidence type="ECO:0000313" key="3">
    <source>
        <dbReference type="Proteomes" id="UP000837857"/>
    </source>
</evidence>
<sequence>MSGDQSSTDDLEENADAENKESGMVTACLQDQDASLPADDYIRNRLLLETEVHVPSSRLSLRTNGTTSSLHATA</sequence>
<feature type="non-terminal residue" evidence="2">
    <location>
        <position position="74"/>
    </location>
</feature>
<dbReference type="Proteomes" id="UP000837857">
    <property type="component" value="Chromosome 24"/>
</dbReference>
<protein>
    <submittedName>
        <fullName evidence="2">Uncharacterized protein</fullName>
    </submittedName>
</protein>